<evidence type="ECO:0000313" key="6">
    <source>
        <dbReference type="Proteomes" id="UP000414364"/>
    </source>
</evidence>
<dbReference type="Proteomes" id="UP000414364">
    <property type="component" value="Unassembled WGS sequence"/>
</dbReference>
<dbReference type="InterPro" id="IPR013780">
    <property type="entry name" value="Glyco_hydro_b"/>
</dbReference>
<dbReference type="GO" id="GO:0004553">
    <property type="term" value="F:hydrolase activity, hydrolyzing O-glycosyl compounds"/>
    <property type="evidence" value="ECO:0007669"/>
    <property type="project" value="InterPro"/>
</dbReference>
<evidence type="ECO:0000259" key="3">
    <source>
        <dbReference type="Pfam" id="PF01055"/>
    </source>
</evidence>
<comment type="similarity">
    <text evidence="1 2">Belongs to the glycosyl hydrolase 31 family.</text>
</comment>
<dbReference type="CDD" id="cd06595">
    <property type="entry name" value="GH31_u1"/>
    <property type="match status" value="1"/>
</dbReference>
<proteinExistence type="inferred from homology"/>
<dbReference type="InterPro" id="IPR017853">
    <property type="entry name" value="GH"/>
</dbReference>
<evidence type="ECO:0000256" key="1">
    <source>
        <dbReference type="ARBA" id="ARBA00007806"/>
    </source>
</evidence>
<dbReference type="SUPFAM" id="SSF51011">
    <property type="entry name" value="Glycosyl hydrolase domain"/>
    <property type="match status" value="1"/>
</dbReference>
<dbReference type="InterPro" id="IPR048395">
    <property type="entry name" value="Glyco_hydro_31_C"/>
</dbReference>
<organism evidence="5 6">
    <name type="scientific">Companilactobacillus halodurans</name>
    <dbReference type="NCBI Taxonomy" id="2584183"/>
    <lineage>
        <taxon>Bacteria</taxon>
        <taxon>Bacillati</taxon>
        <taxon>Bacillota</taxon>
        <taxon>Bacilli</taxon>
        <taxon>Lactobacillales</taxon>
        <taxon>Lactobacillaceae</taxon>
        <taxon>Companilactobacillus</taxon>
    </lineage>
</organism>
<reference evidence="5 6" key="1">
    <citation type="journal article" date="2019" name="Syst. Appl. Microbiol.">
        <title>Polyphasic characterization of two novel Lactobacillus spp. isolated from blown salami packages: Description of Lactobacillus halodurans sp. nov. and Lactobacillus salsicarnum sp. nov.</title>
        <authorList>
            <person name="Schuster J.A."/>
            <person name="Klingl A."/>
            <person name="Vogel R.F."/>
            <person name="Ehrmann M.A."/>
        </authorList>
    </citation>
    <scope>NUCLEOTIDE SEQUENCE [LARGE SCALE GENOMIC DNA]</scope>
    <source>
        <strain evidence="5 6">TMW 1.2172</strain>
    </source>
</reference>
<name>A0A5P0ZMZ7_9LACO</name>
<evidence type="ECO:0000256" key="2">
    <source>
        <dbReference type="RuleBase" id="RU361185"/>
    </source>
</evidence>
<keyword evidence="2" id="KW-0378">Hydrolase</keyword>
<dbReference type="InterPro" id="IPR051816">
    <property type="entry name" value="Glycosyl_Hydrolase_31"/>
</dbReference>
<dbReference type="Pfam" id="PF01055">
    <property type="entry name" value="Glyco_hydro_31_2nd"/>
    <property type="match status" value="1"/>
</dbReference>
<dbReference type="AlphaFoldDB" id="A0A5P0ZMZ7"/>
<feature type="domain" description="Glycosyl hydrolase family 31 C-terminal" evidence="4">
    <location>
        <begin position="497"/>
        <end position="588"/>
    </location>
</feature>
<dbReference type="SUPFAM" id="SSF51445">
    <property type="entry name" value="(Trans)glycosidases"/>
    <property type="match status" value="1"/>
</dbReference>
<evidence type="ECO:0000313" key="5">
    <source>
        <dbReference type="EMBL" id="MQS75489.1"/>
    </source>
</evidence>
<evidence type="ECO:0000259" key="4">
    <source>
        <dbReference type="Pfam" id="PF21365"/>
    </source>
</evidence>
<dbReference type="PANTHER" id="PTHR43863:SF2">
    <property type="entry name" value="MALTASE-GLUCOAMYLASE"/>
    <property type="match status" value="1"/>
</dbReference>
<dbReference type="Gene3D" id="2.60.40.1180">
    <property type="entry name" value="Golgi alpha-mannosidase II"/>
    <property type="match status" value="2"/>
</dbReference>
<accession>A0A5P0ZMZ7</accession>
<comment type="caution">
    <text evidence="5">The sequence shown here is derived from an EMBL/GenBank/DDBJ whole genome shotgun (WGS) entry which is preliminary data.</text>
</comment>
<protein>
    <submittedName>
        <fullName evidence="5">Alpha-xylosidase</fullName>
    </submittedName>
</protein>
<dbReference type="InterPro" id="IPR000322">
    <property type="entry name" value="Glyco_hydro_31_TIM"/>
</dbReference>
<dbReference type="GO" id="GO:0005975">
    <property type="term" value="P:carbohydrate metabolic process"/>
    <property type="evidence" value="ECO:0007669"/>
    <property type="project" value="InterPro"/>
</dbReference>
<dbReference type="PANTHER" id="PTHR43863">
    <property type="entry name" value="HYDROLASE, PUTATIVE (AFU_ORTHOLOGUE AFUA_1G03140)-RELATED"/>
    <property type="match status" value="1"/>
</dbReference>
<dbReference type="EMBL" id="VDFP01000005">
    <property type="protein sequence ID" value="MQS75489.1"/>
    <property type="molecule type" value="Genomic_DNA"/>
</dbReference>
<dbReference type="Gene3D" id="3.20.20.80">
    <property type="entry name" value="Glycosidases"/>
    <property type="match status" value="1"/>
</dbReference>
<sequence length="731" mass="85170">MKAVAGRTCRFTVITDSLLRIEEDMSGQFENRPTQTVVNRDFASPKVQVLRDNNQHEIEIETDSFHLYYDGGRLNSESLYIDLKKGHATYGNRWYFGADNDSHRQNLGGTIRTLDKIDGATDLGKGIMSKDGYSYLDDSKSFIYQTKTDSFTKRESETVDGYLFCYGRDYQKSLSDFYQLTGPTPLLPRYALGNWWSRFYQYTQTSYQELMEKFAQKDVPINVCVLDMDWHKFDIPQKYGSGWTGYSWNKELFPEPEKLLKWLHENGEKVTLNVHPAAGIRAFEDNYQKACATMGMDPKKGEPISFDLENPKFRKAYFEDIHHQLEHQGVDFWWIDWQQGLAKSENKMDPLWLLNHYHYQDNNRRTNGNGLILSRYAGPGSHRYPLGFSGDTVISWKSLNFQPQFTITAANIGYTWWSHDIGGHMHGSFDGELATRWLQLGVFSPINRLHSSNNLFSGKEPWNYRLDYEKSQEKFLRLRTKLVPYLDSANYQTHVAGIPIVKPLYYDFPKNDNAYAIKNEYFFGAQMLVSPITQPHDKTTQMSHATTWLPEGKWIDYFTHLPYNGATVIKNYRDIDKMPVFVKKGAIIVTNPDSMANINDLPEKLEVEIFSGANGKFELFEHQGKKIARTKFTWDDQEQKLSIVVEDPEHIVPEKRTIQKVIYKDNPEQIFSEMRFRIQRAKIEFDLKQKLYDSFTAKNYNYSQFINLLNTLDDDNLRSSLSEVAFIRESF</sequence>
<keyword evidence="2" id="KW-0326">Glycosidase</keyword>
<feature type="domain" description="Glycoside hydrolase family 31 TIM barrel" evidence="3">
    <location>
        <begin position="184"/>
        <end position="486"/>
    </location>
</feature>
<dbReference type="Pfam" id="PF21365">
    <property type="entry name" value="Glyco_hydro_31_3rd"/>
    <property type="match status" value="1"/>
</dbReference>
<gene>
    <name evidence="5" type="ORF">FHL06_03665</name>
</gene>